<proteinExistence type="predicted"/>
<organism evidence="1 2">
    <name type="scientific">Obba rivulosa</name>
    <dbReference type="NCBI Taxonomy" id="1052685"/>
    <lineage>
        <taxon>Eukaryota</taxon>
        <taxon>Fungi</taxon>
        <taxon>Dikarya</taxon>
        <taxon>Basidiomycota</taxon>
        <taxon>Agaricomycotina</taxon>
        <taxon>Agaricomycetes</taxon>
        <taxon>Polyporales</taxon>
        <taxon>Gelatoporiaceae</taxon>
        <taxon>Obba</taxon>
    </lineage>
</organism>
<dbReference type="OrthoDB" id="3230070at2759"/>
<evidence type="ECO:0008006" key="3">
    <source>
        <dbReference type="Google" id="ProtNLM"/>
    </source>
</evidence>
<name>A0A8E2AT44_9APHY</name>
<evidence type="ECO:0000313" key="2">
    <source>
        <dbReference type="Proteomes" id="UP000250043"/>
    </source>
</evidence>
<keyword evidence="2" id="KW-1185">Reference proteome</keyword>
<reference evidence="1 2" key="1">
    <citation type="submission" date="2016-07" db="EMBL/GenBank/DDBJ databases">
        <title>Draft genome of the white-rot fungus Obba rivulosa 3A-2.</title>
        <authorList>
            <consortium name="DOE Joint Genome Institute"/>
            <person name="Miettinen O."/>
            <person name="Riley R."/>
            <person name="Acob R."/>
            <person name="Barry K."/>
            <person name="Cullen D."/>
            <person name="De Vries R."/>
            <person name="Hainaut M."/>
            <person name="Hatakka A."/>
            <person name="Henrissat B."/>
            <person name="Hilden K."/>
            <person name="Kuo R."/>
            <person name="Labutti K."/>
            <person name="Lipzen A."/>
            <person name="Makela M.R."/>
            <person name="Sandor L."/>
            <person name="Spatafora J.W."/>
            <person name="Grigoriev I.V."/>
            <person name="Hibbett D.S."/>
        </authorList>
    </citation>
    <scope>NUCLEOTIDE SEQUENCE [LARGE SCALE GENOMIC DNA]</scope>
    <source>
        <strain evidence="1 2">3A-2</strain>
    </source>
</reference>
<dbReference type="Proteomes" id="UP000250043">
    <property type="component" value="Unassembled WGS sequence"/>
</dbReference>
<gene>
    <name evidence="1" type="ORF">OBBRIDRAFT_825926</name>
</gene>
<accession>A0A8E2AT44</accession>
<dbReference type="EMBL" id="KV722403">
    <property type="protein sequence ID" value="OCH90511.1"/>
    <property type="molecule type" value="Genomic_DNA"/>
</dbReference>
<sequence>MYHLLRIGRGKSEVSLFSGTVREDPHELVTVGHPRLYHDLERGLADVIALHWSIVQREVLEECVDDSAKSALRLAASDVVSLSAARSRVVDRMRRAWRTQAEHKSYRGQHFVIPEAYRASLSHTAQSNPFLKRLGSDSRMFARFTRVVTGHAPVGRFRERFNLYDPTDCLCGHPVGTIQHIFCECPVWVRKWRPRSR</sequence>
<evidence type="ECO:0000313" key="1">
    <source>
        <dbReference type="EMBL" id="OCH90511.1"/>
    </source>
</evidence>
<protein>
    <recommendedName>
        <fullName evidence="3">Reverse transcriptase</fullName>
    </recommendedName>
</protein>
<dbReference type="AlphaFoldDB" id="A0A8E2AT44"/>